<gene>
    <name evidence="1" type="ORF">OTSTA716_0490</name>
</gene>
<protein>
    <submittedName>
        <fullName evidence="1">Uncharacterized protein</fullName>
    </submittedName>
</protein>
<proteinExistence type="predicted"/>
<dbReference type="EMBL" id="LAOA01000011">
    <property type="protein sequence ID" value="KJV76974.1"/>
    <property type="molecule type" value="Genomic_DNA"/>
</dbReference>
<accession>A0A0F3PCI5</accession>
<dbReference type="AlphaFoldDB" id="A0A0F3PCI5"/>
<comment type="caution">
    <text evidence="1">The sequence shown here is derived from an EMBL/GenBank/DDBJ whole genome shotgun (WGS) entry which is preliminary data.</text>
</comment>
<dbReference type="PATRIC" id="fig|1359175.3.peg.182"/>
<feature type="non-terminal residue" evidence="1">
    <location>
        <position position="1"/>
    </location>
</feature>
<sequence>KHEDLYTHKRRCNNHEVNNGNITELALNEQENSINVDCPTSVFISHLAGESTYILSDAAGYSAYILE</sequence>
<evidence type="ECO:0000313" key="2">
    <source>
        <dbReference type="Proteomes" id="UP000033671"/>
    </source>
</evidence>
<evidence type="ECO:0000313" key="1">
    <source>
        <dbReference type="EMBL" id="KJV76974.1"/>
    </source>
</evidence>
<organism evidence="1 2">
    <name type="scientific">Orientia tsutsugamushi str. TA716</name>
    <dbReference type="NCBI Taxonomy" id="1359175"/>
    <lineage>
        <taxon>Bacteria</taxon>
        <taxon>Pseudomonadati</taxon>
        <taxon>Pseudomonadota</taxon>
        <taxon>Alphaproteobacteria</taxon>
        <taxon>Rickettsiales</taxon>
        <taxon>Rickettsiaceae</taxon>
        <taxon>Rickettsieae</taxon>
        <taxon>Orientia</taxon>
    </lineage>
</organism>
<dbReference type="Proteomes" id="UP000033671">
    <property type="component" value="Unassembled WGS sequence"/>
</dbReference>
<name>A0A0F3PCI5_ORITS</name>
<reference evidence="1 2" key="1">
    <citation type="submission" date="2015-01" db="EMBL/GenBank/DDBJ databases">
        <title>Genome Sequencing of Rickettsiales.</title>
        <authorList>
            <person name="Daugherty S.C."/>
            <person name="Su Q."/>
            <person name="Abolude K."/>
            <person name="Beier-Sexton M."/>
            <person name="Carlyon J.A."/>
            <person name="Carter R."/>
            <person name="Day N.P."/>
            <person name="Dumler S.J."/>
            <person name="Dyachenko V."/>
            <person name="Godinez A."/>
            <person name="Kurtti T.J."/>
            <person name="Lichay M."/>
            <person name="Mullins K.E."/>
            <person name="Ott S."/>
            <person name="Pappas-Brown V."/>
            <person name="Paris D.H."/>
            <person name="Patel P."/>
            <person name="Richards A.L."/>
            <person name="Sadzewicz L."/>
            <person name="Sears K."/>
            <person name="Seidman D."/>
            <person name="Sengamalay N."/>
            <person name="Stenos J."/>
            <person name="Tallon L.J."/>
            <person name="Vincent G."/>
            <person name="Fraser C.M."/>
            <person name="Munderloh U."/>
            <person name="Dunning-Hotopp J.C."/>
        </authorList>
    </citation>
    <scope>NUCLEOTIDE SEQUENCE [LARGE SCALE GENOMIC DNA]</scope>
    <source>
        <strain evidence="1 2">TA716</strain>
    </source>
</reference>